<dbReference type="Proteomes" id="UP000094009">
    <property type="component" value="Unassembled WGS sequence"/>
</dbReference>
<proteinExistence type="predicted"/>
<dbReference type="Gene3D" id="3.40.190.10">
    <property type="entry name" value="Periplasmic binding protein-like II"/>
    <property type="match status" value="2"/>
</dbReference>
<organism evidence="1 2">
    <name type="scientific">Thalassospira tepidiphila MCCC 1A03514</name>
    <dbReference type="NCBI Taxonomy" id="1177930"/>
    <lineage>
        <taxon>Bacteria</taxon>
        <taxon>Pseudomonadati</taxon>
        <taxon>Pseudomonadota</taxon>
        <taxon>Alphaproteobacteria</taxon>
        <taxon>Rhodospirillales</taxon>
        <taxon>Thalassospiraceae</taxon>
        <taxon>Thalassospira</taxon>
    </lineage>
</organism>
<dbReference type="PANTHER" id="PTHR38834:SF3">
    <property type="entry name" value="SOLUTE-BINDING PROTEIN FAMILY 3_N-TERMINAL DOMAIN-CONTAINING PROTEIN"/>
    <property type="match status" value="1"/>
</dbReference>
<protein>
    <submittedName>
        <fullName evidence="1">ABC transporter substrate-binding protein</fullName>
    </submittedName>
</protein>
<dbReference type="RefSeq" id="WP_064780228.1">
    <property type="nucleotide sequence ID" value="NZ_JPVZ01000002.1"/>
</dbReference>
<dbReference type="EMBL" id="JPVZ01000002">
    <property type="protein sequence ID" value="OAZ11004.1"/>
    <property type="molecule type" value="Genomic_DNA"/>
</dbReference>
<sequence length="313" mass="35356">MGKQRCPSLRFSELTVSQYANRLLAMLVLVCALITALGNLRAQTLTDEKAPENSTFDGTYIIHLSESTRVQSSGRPEPGYFDTLAIELFTKAGLAVEIVPQMPWKRQMELAGREVGHVIYPTTRIDHREDVFQWVGPVSRTFWNLFGFVDTGWSDMAFDTLLRDARIGVLMGSAREGYLRDRGAKQLVMVPREELLLPMMMADRVDLIAIGGNILRHYLDKVRAEYPEVSIPDVTGFKPYRTCYLYIAISGDVPQSDITRLQSQLDRFKTDGFFVENRRMHGLSTNLDSAFLKAMLDLDNNGVTCVDLTDIDT</sequence>
<dbReference type="AlphaFoldDB" id="A0A853L3N0"/>
<accession>A0A853L3N0</accession>
<comment type="caution">
    <text evidence="1">The sequence shown here is derived from an EMBL/GenBank/DDBJ whole genome shotgun (WGS) entry which is preliminary data.</text>
</comment>
<dbReference type="PANTHER" id="PTHR38834">
    <property type="entry name" value="PERIPLASMIC SUBSTRATE BINDING PROTEIN FAMILY 3"/>
    <property type="match status" value="1"/>
</dbReference>
<gene>
    <name evidence="1" type="ORF">TH4_05535</name>
</gene>
<name>A0A853L3N0_9PROT</name>
<reference evidence="1 2" key="1">
    <citation type="submission" date="2014-07" db="EMBL/GenBank/DDBJ databases">
        <title>Draft genome sequence of Thalassospira tepidiphila 1-1B.</title>
        <authorList>
            <person name="Lai Q."/>
            <person name="Shao Z."/>
        </authorList>
    </citation>
    <scope>NUCLEOTIDE SEQUENCE [LARGE SCALE GENOMIC DNA]</scope>
    <source>
        <strain evidence="1 2">MCCC 1A03514</strain>
    </source>
</reference>
<dbReference type="SUPFAM" id="SSF53850">
    <property type="entry name" value="Periplasmic binding protein-like II"/>
    <property type="match status" value="1"/>
</dbReference>
<evidence type="ECO:0000313" key="1">
    <source>
        <dbReference type="EMBL" id="OAZ11004.1"/>
    </source>
</evidence>
<evidence type="ECO:0000313" key="2">
    <source>
        <dbReference type="Proteomes" id="UP000094009"/>
    </source>
</evidence>